<dbReference type="GeneID" id="19342088"/>
<feature type="compositionally biased region" description="Acidic residues" evidence="1">
    <location>
        <begin position="605"/>
        <end position="617"/>
    </location>
</feature>
<evidence type="ECO:0000256" key="1">
    <source>
        <dbReference type="SAM" id="MobiDB-lite"/>
    </source>
</evidence>
<gene>
    <name evidence="2" type="ORF">MYCFIDRAFT_83659</name>
</gene>
<feature type="compositionally biased region" description="Basic residues" evidence="1">
    <location>
        <begin position="228"/>
        <end position="237"/>
    </location>
</feature>
<dbReference type="KEGG" id="pfj:MYCFIDRAFT_83659"/>
<proteinExistence type="predicted"/>
<dbReference type="HOGENOM" id="CLU_442875_0_0_1"/>
<organism evidence="2 3">
    <name type="scientific">Pseudocercospora fijiensis (strain CIRAD86)</name>
    <name type="common">Black leaf streak disease fungus</name>
    <name type="synonym">Mycosphaerella fijiensis</name>
    <dbReference type="NCBI Taxonomy" id="383855"/>
    <lineage>
        <taxon>Eukaryota</taxon>
        <taxon>Fungi</taxon>
        <taxon>Dikarya</taxon>
        <taxon>Ascomycota</taxon>
        <taxon>Pezizomycotina</taxon>
        <taxon>Dothideomycetes</taxon>
        <taxon>Dothideomycetidae</taxon>
        <taxon>Mycosphaerellales</taxon>
        <taxon>Mycosphaerellaceae</taxon>
        <taxon>Pseudocercospora</taxon>
    </lineage>
</organism>
<protein>
    <submittedName>
        <fullName evidence="2">Uncharacterized protein</fullName>
    </submittedName>
</protein>
<feature type="region of interest" description="Disordered" evidence="1">
    <location>
        <begin position="216"/>
        <end position="250"/>
    </location>
</feature>
<keyword evidence="3" id="KW-1185">Reference proteome</keyword>
<reference evidence="2 3" key="1">
    <citation type="journal article" date="2012" name="PLoS Pathog.">
        <title>Diverse lifestyles and strategies of plant pathogenesis encoded in the genomes of eighteen Dothideomycetes fungi.</title>
        <authorList>
            <person name="Ohm R.A."/>
            <person name="Feau N."/>
            <person name="Henrissat B."/>
            <person name="Schoch C.L."/>
            <person name="Horwitz B.A."/>
            <person name="Barry K.W."/>
            <person name="Condon B.J."/>
            <person name="Copeland A.C."/>
            <person name="Dhillon B."/>
            <person name="Glaser F."/>
            <person name="Hesse C.N."/>
            <person name="Kosti I."/>
            <person name="LaButti K."/>
            <person name="Lindquist E.A."/>
            <person name="Lucas S."/>
            <person name="Salamov A.A."/>
            <person name="Bradshaw R.E."/>
            <person name="Ciuffetti L."/>
            <person name="Hamelin R.C."/>
            <person name="Kema G.H.J."/>
            <person name="Lawrence C."/>
            <person name="Scott J.A."/>
            <person name="Spatafora J.W."/>
            <person name="Turgeon B.G."/>
            <person name="de Wit P.J.G.M."/>
            <person name="Zhong S."/>
            <person name="Goodwin S.B."/>
            <person name="Grigoriev I.V."/>
        </authorList>
    </citation>
    <scope>NUCLEOTIDE SEQUENCE [LARGE SCALE GENOMIC DNA]</scope>
    <source>
        <strain evidence="2 3">CIRAD86</strain>
    </source>
</reference>
<evidence type="ECO:0000313" key="3">
    <source>
        <dbReference type="Proteomes" id="UP000016932"/>
    </source>
</evidence>
<name>M3BB35_PSEFD</name>
<dbReference type="EMBL" id="KB446556">
    <property type="protein sequence ID" value="EME86522.1"/>
    <property type="molecule type" value="Genomic_DNA"/>
</dbReference>
<dbReference type="RefSeq" id="XP_007922893.1">
    <property type="nucleotide sequence ID" value="XM_007924702.1"/>
</dbReference>
<accession>M3BB35</accession>
<dbReference type="OrthoDB" id="3641768at2759"/>
<dbReference type="Proteomes" id="UP000016932">
    <property type="component" value="Unassembled WGS sequence"/>
</dbReference>
<dbReference type="AlphaFoldDB" id="M3BB35"/>
<sequence>MKRDCSDESIVLPDLTPEFFRVYVDRLEGSSFDLAQAVNFETEAMEPSNVDSQVFERLHRLCTWWREAEFLEDSELKNAIMDILVGQDIDNRSDVLSKLAPLIAGEEMEESGLRLWWVEYMVTTLNEDNIEALCRELPKDILVDLLKAQVKLSKEGKVENFRDRVRGGERYYEQDQGEILSDCRGIAEPHISLLHPFFAIVNAWHTKTPSEFAHKRQHTIMSSEGTVAKRKEKRKEKRKADAPTSPKKRPRMSFAETLEIIVTDDDNEPLRTFVVHTDLVEDIGGVGGLFKYDGPVWLMLNPDAVEVYLNWVYDKSIDIVQYAFVQPSVVDLGRHFDELPEQRESARLWVGRIAGLFDLWHVGMELDDYDFGDKIIGMFLHSSEPLTLVFGTNSLEKKYIPVHPDLVCAHSQLFRVLHDKADVNGRIEGLPISAYAKTIMYLDYLTHPGRNLERHVKRQVREEMDISDPEDTGEKQFCEVVRRLSEMWLLGRGFEDAELQNSAMSGLLKQDVGRYPVEMHMLAREIVDCEELRWTELHGWFVHAIGATVEERDLRVAGGPVSRWSRELLMDVLSEMVEYQAKSQRRAPGMSDRSAYMVGQRVSEESEQEREDSALEE</sequence>
<dbReference type="VEuPathDB" id="FungiDB:MYCFIDRAFT_83659"/>
<evidence type="ECO:0000313" key="2">
    <source>
        <dbReference type="EMBL" id="EME86522.1"/>
    </source>
</evidence>
<feature type="region of interest" description="Disordered" evidence="1">
    <location>
        <begin position="583"/>
        <end position="617"/>
    </location>
</feature>